<keyword evidence="3" id="KW-0732">Signal</keyword>
<organism evidence="4">
    <name type="scientific">Caulobacter sp. (strain K31)</name>
    <dbReference type="NCBI Taxonomy" id="366602"/>
    <lineage>
        <taxon>Bacteria</taxon>
        <taxon>Pseudomonadati</taxon>
        <taxon>Pseudomonadota</taxon>
        <taxon>Alphaproteobacteria</taxon>
        <taxon>Caulobacterales</taxon>
        <taxon>Caulobacteraceae</taxon>
        <taxon>Caulobacter</taxon>
    </lineage>
</organism>
<dbReference type="EMBL" id="CP000927">
    <property type="protein sequence ID" value="ABZ72417.1"/>
    <property type="molecule type" value="Genomic_DNA"/>
</dbReference>
<dbReference type="GO" id="GO:0005615">
    <property type="term" value="C:extracellular space"/>
    <property type="evidence" value="ECO:0007669"/>
    <property type="project" value="InterPro"/>
</dbReference>
<evidence type="ECO:0000256" key="1">
    <source>
        <dbReference type="ARBA" id="ARBA00022801"/>
    </source>
</evidence>
<dbReference type="InterPro" id="IPR016582">
    <property type="entry name" value="OHBut_olig_hydro_put"/>
</dbReference>
<protein>
    <submittedName>
        <fullName evidence="4">Putative D-(-)-3-hydroxybutyrate oligomer hydrolase</fullName>
    </submittedName>
</protein>
<keyword evidence="1 4" id="KW-0378">Hydrolase</keyword>
<feature type="region of interest" description="Disordered" evidence="2">
    <location>
        <begin position="480"/>
        <end position="502"/>
    </location>
</feature>
<dbReference type="OrthoDB" id="4294477at2"/>
<dbReference type="HOGENOM" id="CLU_420258_0_0_5"/>
<accession>B0T3V3</accession>
<dbReference type="SUPFAM" id="SSF53474">
    <property type="entry name" value="alpha/beta-Hydrolases"/>
    <property type="match status" value="1"/>
</dbReference>
<dbReference type="KEGG" id="cak:Caul_3290"/>
<evidence type="ECO:0000256" key="3">
    <source>
        <dbReference type="SAM" id="SignalP"/>
    </source>
</evidence>
<name>B0T3V3_CAUSK</name>
<reference evidence="4" key="1">
    <citation type="submission" date="2008-01" db="EMBL/GenBank/DDBJ databases">
        <title>Complete sequence of chromosome of Caulobacter sp. K31.</title>
        <authorList>
            <consortium name="US DOE Joint Genome Institute"/>
            <person name="Copeland A."/>
            <person name="Lucas S."/>
            <person name="Lapidus A."/>
            <person name="Barry K."/>
            <person name="Glavina del Rio T."/>
            <person name="Dalin E."/>
            <person name="Tice H."/>
            <person name="Pitluck S."/>
            <person name="Bruce D."/>
            <person name="Goodwin L."/>
            <person name="Thompson L.S."/>
            <person name="Brettin T."/>
            <person name="Detter J.C."/>
            <person name="Han C."/>
            <person name="Schmutz J."/>
            <person name="Larimer F."/>
            <person name="Land M."/>
            <person name="Hauser L."/>
            <person name="Kyrpides N."/>
            <person name="Kim E."/>
            <person name="Stephens C."/>
            <person name="Richardson P."/>
        </authorList>
    </citation>
    <scope>NUCLEOTIDE SEQUENCE [LARGE SCALE GENOMIC DNA]</scope>
    <source>
        <strain evidence="4">K31</strain>
    </source>
</reference>
<evidence type="ECO:0000313" key="4">
    <source>
        <dbReference type="EMBL" id="ABZ72417.1"/>
    </source>
</evidence>
<proteinExistence type="predicted"/>
<dbReference type="Pfam" id="PF10605">
    <property type="entry name" value="3HBOH"/>
    <property type="match status" value="1"/>
</dbReference>
<dbReference type="ESTHER" id="causk-b0t3v3">
    <property type="family name" value="OHBut_olig_hydro_put"/>
</dbReference>
<dbReference type="GO" id="GO:0047989">
    <property type="term" value="F:hydroxybutyrate-dimer hydrolase activity"/>
    <property type="evidence" value="ECO:0007669"/>
    <property type="project" value="InterPro"/>
</dbReference>
<dbReference type="InterPro" id="IPR029058">
    <property type="entry name" value="AB_hydrolase_fold"/>
</dbReference>
<gene>
    <name evidence="4" type="ordered locus">Caul_3290</name>
</gene>
<sequence length="678" mass="71778" precursor="true">MADAKSASRLRRWTRLAGLAVSTLAVAASTSFVDAAPASLAKPPTWLELGPRTRHDGPADDLTGLAAKPGPYADPLHPTAAELRRQTMASTFDSAAGWGRLLGPTINVATGQPYPDGGRVSGEEQLAYARVDGAVSAMLLQTPRSLSRTQRCIVAVPVAGSFSLYHDINTLGYWGLQHGCAVVYTDKGHGDGVHDLDTDTVNLIDGTRAAAKVAGKASHFTADLSEARRRVFVKQWPHRIAFKASHSKRNPESRWGEDVLNAIRFAFWRLNADDGGGWTPANTLVIVTGASNGGGATLYAGEADTDGLIDAVVAAEPQVQLRPDPAVSVARGKTVRQGVGRTLLDYFTYFNLYGPCAVLATPDAPWAGQVTRASERCGSLRLAGLLSAEAVPAQAAEALARLRDYGFDPETDILHAASYMIGPDATAAKYANDHGRFGVEDRLCGYSFASVDAQGVPRAVPPAELAEIFAKAAGGAPSGSIDIVNDDDPRGPRRNSLSMSPSNGRLDYNFDGARCLRELAVGSSANARRVQAGIAEFAAKGDLHGKPAIIVHGRADDRVPAAFSSRPYLGLNSLREGAGSQLRYIEVEHAEHFGFSAPGFDTRFVPLTYYHLQALDWMWGRLTTGAALPASQIVRTTPRGGAPGSAPPLSLANIPPLVEKPAAADTISVHRGYVALPD</sequence>
<dbReference type="eggNOG" id="ENOG502Z8QU">
    <property type="taxonomic scope" value="Bacteria"/>
</dbReference>
<feature type="chain" id="PRO_5002753015" evidence="3">
    <location>
        <begin position="28"/>
        <end position="678"/>
    </location>
</feature>
<dbReference type="Gene3D" id="3.40.50.1820">
    <property type="entry name" value="alpha/beta hydrolase"/>
    <property type="match status" value="1"/>
</dbReference>
<feature type="signal peptide" evidence="3">
    <location>
        <begin position="1"/>
        <end position="27"/>
    </location>
</feature>
<dbReference type="STRING" id="366602.Caul_3290"/>
<dbReference type="GO" id="GO:0019605">
    <property type="term" value="P:butyrate metabolic process"/>
    <property type="evidence" value="ECO:0007669"/>
    <property type="project" value="InterPro"/>
</dbReference>
<dbReference type="AlphaFoldDB" id="B0T3V3"/>
<evidence type="ECO:0000256" key="2">
    <source>
        <dbReference type="SAM" id="MobiDB-lite"/>
    </source>
</evidence>